<reference evidence="2 3" key="1">
    <citation type="submission" date="2019-03" db="EMBL/GenBank/DDBJ databases">
        <title>Draft genome sequences of novel Actinobacteria.</title>
        <authorList>
            <person name="Sahin N."/>
            <person name="Ay H."/>
            <person name="Saygin H."/>
        </authorList>
    </citation>
    <scope>NUCLEOTIDE SEQUENCE [LARGE SCALE GENOMIC DNA]</scope>
    <source>
        <strain evidence="2 3">JCM 13523</strain>
    </source>
</reference>
<keyword evidence="1" id="KW-1133">Transmembrane helix</keyword>
<feature type="transmembrane region" description="Helical" evidence="1">
    <location>
        <begin position="31"/>
        <end position="52"/>
    </location>
</feature>
<organism evidence="2 3">
    <name type="scientific">Kribbella antibiotica</name>
    <dbReference type="NCBI Taxonomy" id="190195"/>
    <lineage>
        <taxon>Bacteria</taxon>
        <taxon>Bacillati</taxon>
        <taxon>Actinomycetota</taxon>
        <taxon>Actinomycetes</taxon>
        <taxon>Propionibacteriales</taxon>
        <taxon>Kribbellaceae</taxon>
        <taxon>Kribbella</taxon>
    </lineage>
</organism>
<evidence type="ECO:0000256" key="1">
    <source>
        <dbReference type="SAM" id="Phobius"/>
    </source>
</evidence>
<evidence type="ECO:0000313" key="3">
    <source>
        <dbReference type="Proteomes" id="UP000295124"/>
    </source>
</evidence>
<accession>A0A4R4ZMW0</accession>
<dbReference type="EMBL" id="SMKX01000041">
    <property type="protein sequence ID" value="TDD59049.1"/>
    <property type="molecule type" value="Genomic_DNA"/>
</dbReference>
<protein>
    <submittedName>
        <fullName evidence="2">Uncharacterized protein</fullName>
    </submittedName>
</protein>
<dbReference type="OrthoDB" id="3699588at2"/>
<keyword evidence="1" id="KW-0472">Membrane</keyword>
<dbReference type="RefSeq" id="WP_132168310.1">
    <property type="nucleotide sequence ID" value="NZ_SMKX01000041.1"/>
</dbReference>
<dbReference type="Proteomes" id="UP000295124">
    <property type="component" value="Unassembled WGS sequence"/>
</dbReference>
<name>A0A4R4ZMW0_9ACTN</name>
<dbReference type="AlphaFoldDB" id="A0A4R4ZMW0"/>
<gene>
    <name evidence="2" type="ORF">E1263_16760</name>
</gene>
<sequence length="187" mass="20252">MNTFEDKLLAELRTVVAERPVDIRRKRPKRVLVGIAACLTLAAGTAVAVPMLSGDPAYAVVTQPDGSVRVTIYRAEGDKGLQKRLRAAGVPAEVDFLAKGKTCRRTPAGKPPGDADSRLTVLHEGPNGQVTVLVLWPNDYRSRGRTLLLEGEGSGEQWLTKVSTLKTGTFGRCTPVDSPWLPLKPQR</sequence>
<keyword evidence="1" id="KW-0812">Transmembrane</keyword>
<keyword evidence="3" id="KW-1185">Reference proteome</keyword>
<evidence type="ECO:0000313" key="2">
    <source>
        <dbReference type="EMBL" id="TDD59049.1"/>
    </source>
</evidence>
<proteinExistence type="predicted"/>
<comment type="caution">
    <text evidence="2">The sequence shown here is derived from an EMBL/GenBank/DDBJ whole genome shotgun (WGS) entry which is preliminary data.</text>
</comment>